<organism evidence="2 3">
    <name type="scientific">Bacillus mycoides</name>
    <dbReference type="NCBI Taxonomy" id="1405"/>
    <lineage>
        <taxon>Bacteria</taxon>
        <taxon>Bacillati</taxon>
        <taxon>Bacillota</taxon>
        <taxon>Bacilli</taxon>
        <taxon>Bacillales</taxon>
        <taxon>Bacillaceae</taxon>
        <taxon>Bacillus</taxon>
        <taxon>Bacillus cereus group</taxon>
    </lineage>
</organism>
<dbReference type="Pfam" id="PF13302">
    <property type="entry name" value="Acetyltransf_3"/>
    <property type="match status" value="1"/>
</dbReference>
<dbReference type="EMBL" id="LRPH01000034">
    <property type="protein sequence ID" value="KWU65885.1"/>
    <property type="molecule type" value="Genomic_DNA"/>
</dbReference>
<evidence type="ECO:0000313" key="3">
    <source>
        <dbReference type="Proteomes" id="UP000065797"/>
    </source>
</evidence>
<dbReference type="InterPro" id="IPR051908">
    <property type="entry name" value="Ribosomal_N-acetyltransferase"/>
</dbReference>
<protein>
    <submittedName>
        <fullName evidence="2">Acetyltransferase</fullName>
    </submittedName>
</protein>
<evidence type="ECO:0000313" key="2">
    <source>
        <dbReference type="EMBL" id="KWU65885.1"/>
    </source>
</evidence>
<sequence>MKPLLLDFPTLFQTERLQVRKPFPGDGTEVYEAIRASLEDLLPWMPITAETEERAEEIVREAHGQFLLRETLDFHLYDKVSGTFIGAITLKPENWDIPKFSLHFWLHSAYTKHGYMTEAIKGAIQFAFDKLGARRIEIRTDATNINACNLAERLEFILEGTMENDFLAPDGSLRDARVYAKINYKHSP</sequence>
<evidence type="ECO:0000259" key="1">
    <source>
        <dbReference type="PROSITE" id="PS51186"/>
    </source>
</evidence>
<reference evidence="2 3" key="1">
    <citation type="submission" date="2016-01" db="EMBL/GenBank/DDBJ databases">
        <authorList>
            <person name="McClelland M."/>
            <person name="Jain A."/>
            <person name="Saraogi P."/>
            <person name="Mendelson R."/>
            <person name="Westerman R."/>
            <person name="SanMiguel P."/>
            <person name="Csonka L."/>
        </authorList>
    </citation>
    <scope>NUCLEOTIDE SEQUENCE [LARGE SCALE GENOMIC DNA]</scope>
    <source>
        <strain evidence="2 3">PE8-15</strain>
    </source>
</reference>
<keyword evidence="2" id="KW-0808">Transferase</keyword>
<dbReference type="RefSeq" id="WP_060749664.1">
    <property type="nucleotide sequence ID" value="NZ_LRPH01000034.1"/>
</dbReference>
<dbReference type="Gene3D" id="3.40.630.30">
    <property type="match status" value="1"/>
</dbReference>
<dbReference type="PANTHER" id="PTHR43441">
    <property type="entry name" value="RIBOSOMAL-PROTEIN-SERINE ACETYLTRANSFERASE"/>
    <property type="match status" value="1"/>
</dbReference>
<dbReference type="GO" id="GO:1990189">
    <property type="term" value="F:protein N-terminal-serine acetyltransferase activity"/>
    <property type="evidence" value="ECO:0007669"/>
    <property type="project" value="TreeGrafter"/>
</dbReference>
<dbReference type="Proteomes" id="UP000065797">
    <property type="component" value="Unassembled WGS sequence"/>
</dbReference>
<dbReference type="PANTHER" id="PTHR43441:SF3">
    <property type="entry name" value="ACETYLTRANSFERASE"/>
    <property type="match status" value="1"/>
</dbReference>
<dbReference type="FunFam" id="3.40.630.30:FF:000036">
    <property type="entry name" value="Acetyltransferase, GNAT"/>
    <property type="match status" value="1"/>
</dbReference>
<dbReference type="PROSITE" id="PS51186">
    <property type="entry name" value="GNAT"/>
    <property type="match status" value="1"/>
</dbReference>
<feature type="domain" description="N-acetyltransferase" evidence="1">
    <location>
        <begin position="28"/>
        <end position="185"/>
    </location>
</feature>
<dbReference type="InterPro" id="IPR000182">
    <property type="entry name" value="GNAT_dom"/>
</dbReference>
<gene>
    <name evidence="2" type="ORF">AWW70_09300</name>
</gene>
<dbReference type="InterPro" id="IPR016181">
    <property type="entry name" value="Acyl_CoA_acyltransferase"/>
</dbReference>
<dbReference type="GO" id="GO:0005737">
    <property type="term" value="C:cytoplasm"/>
    <property type="evidence" value="ECO:0007669"/>
    <property type="project" value="TreeGrafter"/>
</dbReference>
<name>A0A109GFJ9_BACMY</name>
<proteinExistence type="predicted"/>
<dbReference type="AlphaFoldDB" id="A0A109GFJ9"/>
<comment type="caution">
    <text evidence="2">The sequence shown here is derived from an EMBL/GenBank/DDBJ whole genome shotgun (WGS) entry which is preliminary data.</text>
</comment>
<accession>A0A109GFJ9</accession>
<dbReference type="SUPFAM" id="SSF55729">
    <property type="entry name" value="Acyl-CoA N-acyltransferases (Nat)"/>
    <property type="match status" value="1"/>
</dbReference>
<dbReference type="GO" id="GO:0008999">
    <property type="term" value="F:protein-N-terminal-alanine acetyltransferase activity"/>
    <property type="evidence" value="ECO:0007669"/>
    <property type="project" value="TreeGrafter"/>
</dbReference>